<name>A0A934NBI7_9FLAO</name>
<accession>A0A934NBI7</accession>
<evidence type="ECO:0000256" key="1">
    <source>
        <dbReference type="SAM" id="Phobius"/>
    </source>
</evidence>
<evidence type="ECO:0000313" key="2">
    <source>
        <dbReference type="EMBL" id="MBJ7879675.1"/>
    </source>
</evidence>
<reference evidence="2 3" key="1">
    <citation type="submission" date="2020-09" db="EMBL/GenBank/DDBJ databases">
        <title>Draft genome of Gelidibacter salicanalis PAMC21136.</title>
        <authorList>
            <person name="Park H."/>
        </authorList>
    </citation>
    <scope>NUCLEOTIDE SEQUENCE [LARGE SCALE GENOMIC DNA]</scope>
    <source>
        <strain evidence="2 3">PAMC21136</strain>
    </source>
</reference>
<organism evidence="2 3">
    <name type="scientific">Gelidibacter salicanalis</name>
    <dbReference type="NCBI Taxonomy" id="291193"/>
    <lineage>
        <taxon>Bacteria</taxon>
        <taxon>Pseudomonadati</taxon>
        <taxon>Bacteroidota</taxon>
        <taxon>Flavobacteriia</taxon>
        <taxon>Flavobacteriales</taxon>
        <taxon>Flavobacteriaceae</taxon>
        <taxon>Gelidibacter</taxon>
    </lineage>
</organism>
<feature type="transmembrane region" description="Helical" evidence="1">
    <location>
        <begin position="7"/>
        <end position="27"/>
    </location>
</feature>
<comment type="caution">
    <text evidence="2">The sequence shown here is derived from an EMBL/GenBank/DDBJ whole genome shotgun (WGS) entry which is preliminary data.</text>
</comment>
<proteinExistence type="predicted"/>
<keyword evidence="1" id="KW-0472">Membrane</keyword>
<dbReference type="Proteomes" id="UP000662373">
    <property type="component" value="Unassembled WGS sequence"/>
</dbReference>
<dbReference type="EMBL" id="JAEHJZ010000004">
    <property type="protein sequence ID" value="MBJ7879675.1"/>
    <property type="molecule type" value="Genomic_DNA"/>
</dbReference>
<feature type="transmembrane region" description="Helical" evidence="1">
    <location>
        <begin position="304"/>
        <end position="321"/>
    </location>
</feature>
<feature type="transmembrane region" description="Helical" evidence="1">
    <location>
        <begin position="189"/>
        <end position="207"/>
    </location>
</feature>
<feature type="transmembrane region" description="Helical" evidence="1">
    <location>
        <begin position="70"/>
        <end position="90"/>
    </location>
</feature>
<evidence type="ECO:0000313" key="3">
    <source>
        <dbReference type="Proteomes" id="UP000662373"/>
    </source>
</evidence>
<feature type="transmembrane region" description="Helical" evidence="1">
    <location>
        <begin position="273"/>
        <end position="292"/>
    </location>
</feature>
<dbReference type="RefSeq" id="WP_199597131.1">
    <property type="nucleotide sequence ID" value="NZ_JAEHJZ010000004.1"/>
</dbReference>
<sequence length="352" mass="41109">MKISKSNLVFYALLVFGIFVSVISFYILPDHFYNDTRTLVFDEFNEIGLVGSYPFTIWFYNFTGLKHLHFILIGIIQYVIALYMLFKVGIPERFYRLTIKNLLVYFAIVMVAIFLSMPSKEFINFIFIFIIVRLFKKQERGYLSTIVIVLTLLLFFGYFFRPYYILIAILSVVLFLVSKVNFKNKKITTLFYGILVAIIMSLSYGLVKGKFISQKTREDLNETRIGGEQSANSAIVSPLDSSTWYGESFGIVYGFFSVNIPVNGLRHFMSPQIILFVIWQLFLFAILFLRYGRCLKDGTYQNRELWAFFVLFSYFIVQGVFEPDLGSAVRHKIGILPLIYFVLYYDSFRKKV</sequence>
<keyword evidence="3" id="KW-1185">Reference proteome</keyword>
<gene>
    <name evidence="2" type="ORF">JEM65_03260</name>
</gene>
<dbReference type="AlphaFoldDB" id="A0A934NBI7"/>
<feature type="transmembrane region" description="Helical" evidence="1">
    <location>
        <begin position="142"/>
        <end position="159"/>
    </location>
</feature>
<feature type="transmembrane region" description="Helical" evidence="1">
    <location>
        <begin position="327"/>
        <end position="345"/>
    </location>
</feature>
<feature type="transmembrane region" description="Helical" evidence="1">
    <location>
        <begin position="102"/>
        <end position="135"/>
    </location>
</feature>
<protein>
    <submittedName>
        <fullName evidence="2">Uncharacterized protein</fullName>
    </submittedName>
</protein>
<keyword evidence="1" id="KW-0812">Transmembrane</keyword>
<keyword evidence="1" id="KW-1133">Transmembrane helix</keyword>